<dbReference type="AlphaFoldDB" id="A0A0D3HM64"/>
<dbReference type="Gramene" id="OBART11G14600.1">
    <property type="protein sequence ID" value="OBART11G14600.1"/>
    <property type="gene ID" value="OBART11G14600"/>
</dbReference>
<evidence type="ECO:0000313" key="1">
    <source>
        <dbReference type="EnsemblPlants" id="OBART11G14600.1"/>
    </source>
</evidence>
<dbReference type="EnsemblPlants" id="OBART11G14600.1">
    <property type="protein sequence ID" value="OBART11G14600.1"/>
    <property type="gene ID" value="OBART11G14600"/>
</dbReference>
<protein>
    <submittedName>
        <fullName evidence="1">Uncharacterized protein</fullName>
    </submittedName>
</protein>
<keyword evidence="2" id="KW-1185">Reference proteome</keyword>
<sequence>MSTSDVVMKVEKRPSTIYRMGQEQIDGILSWDLPATNYKPVFVDDDPSYSDEKRERYHRLVLRGTGAKNKLLYKMRELQDYVKDHLALYGYVDIDEKMNYPS</sequence>
<dbReference type="Proteomes" id="UP000026960">
    <property type="component" value="Chromosome 11"/>
</dbReference>
<accession>A0A0D3HM64</accession>
<reference evidence="1" key="1">
    <citation type="journal article" date="2009" name="Rice">
        <title>De Novo Next Generation Sequencing of Plant Genomes.</title>
        <authorList>
            <person name="Rounsley S."/>
            <person name="Marri P.R."/>
            <person name="Yu Y."/>
            <person name="He R."/>
            <person name="Sisneros N."/>
            <person name="Goicoechea J.L."/>
            <person name="Lee S.J."/>
            <person name="Angelova A."/>
            <person name="Kudrna D."/>
            <person name="Luo M."/>
            <person name="Affourtit J."/>
            <person name="Desany B."/>
            <person name="Knight J."/>
            <person name="Niazi F."/>
            <person name="Egholm M."/>
            <person name="Wing R.A."/>
        </authorList>
    </citation>
    <scope>NUCLEOTIDE SEQUENCE [LARGE SCALE GENOMIC DNA]</scope>
    <source>
        <strain evidence="1">cv. IRGC 105608</strain>
    </source>
</reference>
<name>A0A0D3HM64_9ORYZ</name>
<dbReference type="PaxDb" id="65489-OBART11G14600.1"/>
<evidence type="ECO:0000313" key="2">
    <source>
        <dbReference type="Proteomes" id="UP000026960"/>
    </source>
</evidence>
<organism evidence="1">
    <name type="scientific">Oryza barthii</name>
    <dbReference type="NCBI Taxonomy" id="65489"/>
    <lineage>
        <taxon>Eukaryota</taxon>
        <taxon>Viridiplantae</taxon>
        <taxon>Streptophyta</taxon>
        <taxon>Embryophyta</taxon>
        <taxon>Tracheophyta</taxon>
        <taxon>Spermatophyta</taxon>
        <taxon>Magnoliopsida</taxon>
        <taxon>Liliopsida</taxon>
        <taxon>Poales</taxon>
        <taxon>Poaceae</taxon>
        <taxon>BOP clade</taxon>
        <taxon>Oryzoideae</taxon>
        <taxon>Oryzeae</taxon>
        <taxon>Oryzinae</taxon>
        <taxon>Oryza</taxon>
    </lineage>
</organism>
<proteinExistence type="predicted"/>
<reference evidence="1" key="2">
    <citation type="submission" date="2015-03" db="UniProtKB">
        <authorList>
            <consortium name="EnsemblPlants"/>
        </authorList>
    </citation>
    <scope>IDENTIFICATION</scope>
</reference>
<dbReference type="HOGENOM" id="CLU_187146_0_0_1"/>